<protein>
    <submittedName>
        <fullName evidence="3">PIR protein</fullName>
    </submittedName>
</protein>
<dbReference type="OrthoDB" id="10351932at2759"/>
<organism evidence="3 4">
    <name type="scientific">Plasmodium ovale</name>
    <name type="common">malaria parasite P. ovale</name>
    <dbReference type="NCBI Taxonomy" id="36330"/>
    <lineage>
        <taxon>Eukaryota</taxon>
        <taxon>Sar</taxon>
        <taxon>Alveolata</taxon>
        <taxon>Apicomplexa</taxon>
        <taxon>Aconoidasida</taxon>
        <taxon>Haemosporida</taxon>
        <taxon>Plasmodiidae</taxon>
        <taxon>Plasmodium</taxon>
        <taxon>Plasmodium (Plasmodium)</taxon>
    </lineage>
</organism>
<evidence type="ECO:0000313" key="4">
    <source>
        <dbReference type="Proteomes" id="UP000243200"/>
    </source>
</evidence>
<feature type="transmembrane region" description="Helical" evidence="2">
    <location>
        <begin position="398"/>
        <end position="426"/>
    </location>
</feature>
<gene>
    <name evidence="3" type="primary">PowCR01_000041200</name>
    <name evidence="3" type="ORF">POWCR01_000041200</name>
</gene>
<keyword evidence="2" id="KW-0472">Membrane</keyword>
<evidence type="ECO:0000313" key="3">
    <source>
        <dbReference type="EMBL" id="SBT72698.1"/>
    </source>
</evidence>
<feature type="compositionally biased region" description="Polar residues" evidence="1">
    <location>
        <begin position="136"/>
        <end position="146"/>
    </location>
</feature>
<reference evidence="3 4" key="1">
    <citation type="submission" date="2016-06" db="EMBL/GenBank/DDBJ databases">
        <authorList>
            <consortium name="Pathogen Informatics"/>
        </authorList>
    </citation>
    <scope>NUCLEOTIDE SEQUENCE [LARGE SCALE GENOMIC DNA]</scope>
</reference>
<keyword evidence="2" id="KW-0812">Transmembrane</keyword>
<evidence type="ECO:0000256" key="1">
    <source>
        <dbReference type="SAM" id="MobiDB-lite"/>
    </source>
</evidence>
<feature type="compositionally biased region" description="Basic and acidic residues" evidence="1">
    <location>
        <begin position="148"/>
        <end position="163"/>
    </location>
</feature>
<feature type="compositionally biased region" description="Polar residues" evidence="1">
    <location>
        <begin position="230"/>
        <end position="239"/>
    </location>
</feature>
<sequence length="465" mass="51891">MTTVTYAVINTGTNLKREQCLEKYHEIEEIAKHIIAELDKTDGENSEFVEKCKVLRTHLADINSDYSECFNYKDGLPYAKFEDLINDSLKKSTHYDKCLTWNLESASKDKAEDQKEKSPEQEEGNEKDINPPRETIQAQSQCSGNYCETEHQSGHGLEGEKQMRSGVSGPAHEETHLDSPSKITDAHGAEPTLSSTSRGESDTYSSPGADATTLKGVRAANQPQIGGRGDSQNDSSQYGKINFDTDEADYVKDIPKTSLMRIYFHDFNNYSIYPDKNKEALYTIFSDTSKGEIGNTELHTLTNEVTDALLPGTLSGHPSTDEQVAGENHGTLARGMPPKNMPSLGVPGITDGHSHVRSTPDSEQVSNADSGVNGRGIVLQNPDLPTTVPESWIYSFKMYIIIGVSILAVLLLISLIIRFTSLGRLFRRKKKKKREDMEEEFKEMLLDSLNQREENIYVSYECLNR</sequence>
<accession>A0A1C3KGE0</accession>
<feature type="compositionally biased region" description="Polar residues" evidence="1">
    <location>
        <begin position="192"/>
        <end position="206"/>
    </location>
</feature>
<dbReference type="VEuPathDB" id="PlasmoDB:POWCR01_000041200"/>
<feature type="compositionally biased region" description="Basic and acidic residues" evidence="1">
    <location>
        <begin position="171"/>
        <end position="188"/>
    </location>
</feature>
<dbReference type="VEuPathDB" id="PlasmoDB:PocGH01_00211200"/>
<feature type="region of interest" description="Disordered" evidence="1">
    <location>
        <begin position="107"/>
        <end position="240"/>
    </location>
</feature>
<proteinExistence type="predicted"/>
<dbReference type="EMBL" id="FLRJ01000118">
    <property type="protein sequence ID" value="SBT72698.1"/>
    <property type="molecule type" value="Genomic_DNA"/>
</dbReference>
<feature type="compositionally biased region" description="Basic and acidic residues" evidence="1">
    <location>
        <begin position="107"/>
        <end position="131"/>
    </location>
</feature>
<evidence type="ECO:0000256" key="2">
    <source>
        <dbReference type="SAM" id="Phobius"/>
    </source>
</evidence>
<keyword evidence="2" id="KW-1133">Transmembrane helix</keyword>
<name>A0A1C3KGE0_PLAOA</name>
<dbReference type="Proteomes" id="UP000243200">
    <property type="component" value="Unassembled WGS sequence"/>
</dbReference>
<dbReference type="AlphaFoldDB" id="A0A1C3KGE0"/>